<sequence length="128" mass="13664">MPGLETINESGEKLTGQKNVPTERTIMASGDASIATDQNPINTICVFEPAGGPPNAPDPALLRDDEQENEGSSWTQLAPEALMDLAVDGGDFVEVKARSGHRRGRSVSRTCRVLTRSHARAHSPSSNI</sequence>
<evidence type="ECO:0000313" key="2">
    <source>
        <dbReference type="EMBL" id="KAK4417317.1"/>
    </source>
</evidence>
<comment type="caution">
    <text evidence="2">The sequence shown here is derived from an EMBL/GenBank/DDBJ whole genome shotgun (WGS) entry which is preliminary data.</text>
</comment>
<feature type="region of interest" description="Disordered" evidence="1">
    <location>
        <begin position="49"/>
        <end position="72"/>
    </location>
</feature>
<keyword evidence="3" id="KW-1185">Reference proteome</keyword>
<protein>
    <submittedName>
        <fullName evidence="2">Uncharacterized protein</fullName>
    </submittedName>
</protein>
<organism evidence="2 3">
    <name type="scientific">Sesamum alatum</name>
    <dbReference type="NCBI Taxonomy" id="300844"/>
    <lineage>
        <taxon>Eukaryota</taxon>
        <taxon>Viridiplantae</taxon>
        <taxon>Streptophyta</taxon>
        <taxon>Embryophyta</taxon>
        <taxon>Tracheophyta</taxon>
        <taxon>Spermatophyta</taxon>
        <taxon>Magnoliopsida</taxon>
        <taxon>eudicotyledons</taxon>
        <taxon>Gunneridae</taxon>
        <taxon>Pentapetalae</taxon>
        <taxon>asterids</taxon>
        <taxon>lamiids</taxon>
        <taxon>Lamiales</taxon>
        <taxon>Pedaliaceae</taxon>
        <taxon>Sesamum</taxon>
    </lineage>
</organism>
<reference evidence="2" key="1">
    <citation type="submission" date="2020-06" db="EMBL/GenBank/DDBJ databases">
        <authorList>
            <person name="Li T."/>
            <person name="Hu X."/>
            <person name="Zhang T."/>
            <person name="Song X."/>
            <person name="Zhang H."/>
            <person name="Dai N."/>
            <person name="Sheng W."/>
            <person name="Hou X."/>
            <person name="Wei L."/>
        </authorList>
    </citation>
    <scope>NUCLEOTIDE SEQUENCE</scope>
    <source>
        <strain evidence="2">3651</strain>
        <tissue evidence="2">Leaf</tissue>
    </source>
</reference>
<proteinExistence type="predicted"/>
<evidence type="ECO:0000256" key="1">
    <source>
        <dbReference type="SAM" id="MobiDB-lite"/>
    </source>
</evidence>
<dbReference type="EMBL" id="JACGWO010000010">
    <property type="protein sequence ID" value="KAK4417317.1"/>
    <property type="molecule type" value="Genomic_DNA"/>
</dbReference>
<gene>
    <name evidence="2" type="ORF">Salat_2557300</name>
</gene>
<dbReference type="AlphaFoldDB" id="A0AAE2CCR9"/>
<reference evidence="2" key="2">
    <citation type="journal article" date="2024" name="Plant">
        <title>Genomic evolution and insights into agronomic trait innovations of Sesamum species.</title>
        <authorList>
            <person name="Miao H."/>
            <person name="Wang L."/>
            <person name="Qu L."/>
            <person name="Liu H."/>
            <person name="Sun Y."/>
            <person name="Le M."/>
            <person name="Wang Q."/>
            <person name="Wei S."/>
            <person name="Zheng Y."/>
            <person name="Lin W."/>
            <person name="Duan Y."/>
            <person name="Cao H."/>
            <person name="Xiong S."/>
            <person name="Wang X."/>
            <person name="Wei L."/>
            <person name="Li C."/>
            <person name="Ma Q."/>
            <person name="Ju M."/>
            <person name="Zhao R."/>
            <person name="Li G."/>
            <person name="Mu C."/>
            <person name="Tian Q."/>
            <person name="Mei H."/>
            <person name="Zhang T."/>
            <person name="Gao T."/>
            <person name="Zhang H."/>
        </authorList>
    </citation>
    <scope>NUCLEOTIDE SEQUENCE</scope>
    <source>
        <strain evidence="2">3651</strain>
    </source>
</reference>
<dbReference type="Proteomes" id="UP001293254">
    <property type="component" value="Unassembled WGS sequence"/>
</dbReference>
<name>A0AAE2CCR9_9LAMI</name>
<feature type="region of interest" description="Disordered" evidence="1">
    <location>
        <begin position="98"/>
        <end position="128"/>
    </location>
</feature>
<evidence type="ECO:0000313" key="3">
    <source>
        <dbReference type="Proteomes" id="UP001293254"/>
    </source>
</evidence>
<feature type="region of interest" description="Disordered" evidence="1">
    <location>
        <begin position="1"/>
        <end position="23"/>
    </location>
</feature>
<accession>A0AAE2CCR9</accession>